<evidence type="ECO:0000256" key="13">
    <source>
        <dbReference type="ARBA" id="ARBA00023098"/>
    </source>
</evidence>
<dbReference type="PIRSF" id="PIRSF000851">
    <property type="entry name" value="PcS"/>
    <property type="match status" value="1"/>
</dbReference>
<feature type="transmembrane region" description="Helical" evidence="20">
    <location>
        <begin position="210"/>
        <end position="230"/>
    </location>
</feature>
<comment type="similarity">
    <text evidence="4 19">Belongs to the CDP-alcohol phosphatidyltransferase class-I family.</text>
</comment>
<evidence type="ECO:0000256" key="2">
    <source>
        <dbReference type="ARBA" id="ARBA00001936"/>
    </source>
</evidence>
<evidence type="ECO:0000256" key="15">
    <source>
        <dbReference type="ARBA" id="ARBA00023209"/>
    </source>
</evidence>
<reference evidence="21 22" key="1">
    <citation type="submission" date="2019-02" db="EMBL/GenBank/DDBJ databases">
        <title>Siculibacillus lacustris gen. nov., sp. nov., a new rosette-forming bacterium isolated from a freshwater crater lake (Lake St. Ana, Romania).</title>
        <authorList>
            <person name="Felfoldi T."/>
            <person name="Marton Z."/>
            <person name="Szabo A."/>
            <person name="Mentes A."/>
            <person name="Boka K."/>
            <person name="Marialigeti K."/>
            <person name="Mathe I."/>
            <person name="Koncz M."/>
            <person name="Schumann P."/>
            <person name="Toth E."/>
        </authorList>
    </citation>
    <scope>NUCLEOTIDE SEQUENCE [LARGE SCALE GENOMIC DNA]</scope>
    <source>
        <strain evidence="21 22">SA-279</strain>
    </source>
</reference>
<evidence type="ECO:0000256" key="6">
    <source>
        <dbReference type="ARBA" id="ARBA00015623"/>
    </source>
</evidence>
<evidence type="ECO:0000256" key="20">
    <source>
        <dbReference type="SAM" id="Phobius"/>
    </source>
</evidence>
<keyword evidence="17 19" id="KW-1208">Phospholipid metabolism</keyword>
<keyword evidence="11 20" id="KW-0812">Transmembrane</keyword>
<keyword evidence="13 19" id="KW-0443">Lipid metabolism</keyword>
<dbReference type="EMBL" id="SJFN01000014">
    <property type="protein sequence ID" value="TBW37678.1"/>
    <property type="molecule type" value="Genomic_DNA"/>
</dbReference>
<evidence type="ECO:0000256" key="17">
    <source>
        <dbReference type="ARBA" id="ARBA00023264"/>
    </source>
</evidence>
<dbReference type="GO" id="GO:0050520">
    <property type="term" value="F:phosphatidylcholine synthase activity"/>
    <property type="evidence" value="ECO:0007669"/>
    <property type="project" value="UniProtKB-EC"/>
</dbReference>
<dbReference type="Gene3D" id="1.20.120.1760">
    <property type="match status" value="1"/>
</dbReference>
<dbReference type="InterPro" id="IPR026027">
    <property type="entry name" value="PcS"/>
</dbReference>
<keyword evidence="7 19" id="KW-1003">Cell membrane</keyword>
<dbReference type="EC" id="2.7.8.24" evidence="5 19"/>
<evidence type="ECO:0000256" key="8">
    <source>
        <dbReference type="ARBA" id="ARBA00022516"/>
    </source>
</evidence>
<comment type="cofactor">
    <cofactor evidence="2 19">
        <name>Mn(2+)</name>
        <dbReference type="ChEBI" id="CHEBI:29035"/>
    </cofactor>
</comment>
<keyword evidence="15 19" id="KW-0594">Phospholipid biosynthesis</keyword>
<feature type="transmembrane region" description="Helical" evidence="20">
    <location>
        <begin position="133"/>
        <end position="150"/>
    </location>
</feature>
<keyword evidence="9 19" id="KW-0997">Cell inner membrane</keyword>
<feature type="transmembrane region" description="Helical" evidence="20">
    <location>
        <begin position="102"/>
        <end position="121"/>
    </location>
</feature>
<evidence type="ECO:0000256" key="5">
    <source>
        <dbReference type="ARBA" id="ARBA00013195"/>
    </source>
</evidence>
<comment type="catalytic activity">
    <reaction evidence="1 19">
        <text>a CDP-1,2-diacyl-sn-glycerol + choline = a 1,2-diacyl-sn-glycero-3-phosphocholine + CMP + H(+)</text>
        <dbReference type="Rhea" id="RHEA:14597"/>
        <dbReference type="ChEBI" id="CHEBI:15354"/>
        <dbReference type="ChEBI" id="CHEBI:15378"/>
        <dbReference type="ChEBI" id="CHEBI:57643"/>
        <dbReference type="ChEBI" id="CHEBI:58332"/>
        <dbReference type="ChEBI" id="CHEBI:60377"/>
        <dbReference type="EC" id="2.7.8.24"/>
    </reaction>
</comment>
<evidence type="ECO:0000256" key="4">
    <source>
        <dbReference type="ARBA" id="ARBA00010441"/>
    </source>
</evidence>
<keyword evidence="10 19" id="KW-0808">Transferase</keyword>
<dbReference type="Proteomes" id="UP000292781">
    <property type="component" value="Unassembled WGS sequence"/>
</dbReference>
<accession>A0A4Q9VPL2</accession>
<evidence type="ECO:0000256" key="12">
    <source>
        <dbReference type="ARBA" id="ARBA00022989"/>
    </source>
</evidence>
<evidence type="ECO:0000256" key="9">
    <source>
        <dbReference type="ARBA" id="ARBA00022519"/>
    </source>
</evidence>
<organism evidence="21 22">
    <name type="scientific">Siculibacillus lacustris</name>
    <dbReference type="NCBI Taxonomy" id="1549641"/>
    <lineage>
        <taxon>Bacteria</taxon>
        <taxon>Pseudomonadati</taxon>
        <taxon>Pseudomonadota</taxon>
        <taxon>Alphaproteobacteria</taxon>
        <taxon>Hyphomicrobiales</taxon>
        <taxon>Ancalomicrobiaceae</taxon>
        <taxon>Siculibacillus</taxon>
    </lineage>
</organism>
<evidence type="ECO:0000256" key="7">
    <source>
        <dbReference type="ARBA" id="ARBA00022475"/>
    </source>
</evidence>
<comment type="function">
    <text evidence="19">Condenses choline with CDP-diglyceride to produce phosphatidylcholine and CMP.</text>
</comment>
<comment type="subcellular location">
    <subcellularLocation>
        <location evidence="3 19">Cell inner membrane</location>
        <topology evidence="3 19">Multi-pass membrane protein</topology>
    </subcellularLocation>
</comment>
<name>A0A4Q9VPL2_9HYPH</name>
<evidence type="ECO:0000313" key="21">
    <source>
        <dbReference type="EMBL" id="TBW37678.1"/>
    </source>
</evidence>
<dbReference type="OrthoDB" id="350520at2"/>
<evidence type="ECO:0000256" key="10">
    <source>
        <dbReference type="ARBA" id="ARBA00022679"/>
    </source>
</evidence>
<comment type="caution">
    <text evidence="21">The sequence shown here is derived from an EMBL/GenBank/DDBJ whole genome shotgun (WGS) entry which is preliminary data.</text>
</comment>
<feature type="transmembrane region" description="Helical" evidence="20">
    <location>
        <begin position="12"/>
        <end position="32"/>
    </location>
</feature>
<feature type="transmembrane region" description="Helical" evidence="20">
    <location>
        <begin position="185"/>
        <end position="204"/>
    </location>
</feature>
<evidence type="ECO:0000256" key="19">
    <source>
        <dbReference type="PIRNR" id="PIRNR000851"/>
    </source>
</evidence>
<evidence type="ECO:0000256" key="11">
    <source>
        <dbReference type="ARBA" id="ARBA00022692"/>
    </source>
</evidence>
<evidence type="ECO:0000256" key="3">
    <source>
        <dbReference type="ARBA" id="ARBA00004429"/>
    </source>
</evidence>
<dbReference type="AlphaFoldDB" id="A0A4Q9VPL2"/>
<sequence length="238" mass="25652">MGHDGPAPVRRAAGFSVHLFTASGGAVALLALYAAIERDFATCFAWLGLALFIDGIDGTLARAAKVTETAPRIDGVVLDLVVDFLTYVLVPVIALWRSDLMPTPVAFWLGLIVTLASALYFADTRMKTADHWFRGFPAIWNVAVLYLFVLRLPWPIAAGLLVIGTAAMFAPVVFVHPLRVERVRVATVLVSVAFFGLSAAAILQDLAVGWMIKAGFVAVAIYFLALPLVVRASPWAED</sequence>
<dbReference type="GO" id="GO:0005886">
    <property type="term" value="C:plasma membrane"/>
    <property type="evidence" value="ECO:0007669"/>
    <property type="project" value="UniProtKB-SubCell"/>
</dbReference>
<evidence type="ECO:0000256" key="14">
    <source>
        <dbReference type="ARBA" id="ARBA00023136"/>
    </source>
</evidence>
<feature type="transmembrane region" description="Helical" evidence="20">
    <location>
        <begin position="76"/>
        <end position="96"/>
    </location>
</feature>
<gene>
    <name evidence="21" type="ORF">EYW49_10955</name>
</gene>
<keyword evidence="12 20" id="KW-1133">Transmembrane helix</keyword>
<evidence type="ECO:0000256" key="16">
    <source>
        <dbReference type="ARBA" id="ARBA00023211"/>
    </source>
</evidence>
<feature type="transmembrane region" description="Helical" evidence="20">
    <location>
        <begin position="156"/>
        <end position="178"/>
    </location>
</feature>
<dbReference type="GO" id="GO:0008654">
    <property type="term" value="P:phospholipid biosynthetic process"/>
    <property type="evidence" value="ECO:0007669"/>
    <property type="project" value="UniProtKB-KW"/>
</dbReference>
<evidence type="ECO:0000256" key="18">
    <source>
        <dbReference type="ARBA" id="ARBA00033321"/>
    </source>
</evidence>
<dbReference type="InterPro" id="IPR043130">
    <property type="entry name" value="CDP-OH_PTrfase_TM_dom"/>
</dbReference>
<evidence type="ECO:0000256" key="1">
    <source>
        <dbReference type="ARBA" id="ARBA00000958"/>
    </source>
</evidence>
<keyword evidence="16 19" id="KW-0464">Manganese</keyword>
<proteinExistence type="inferred from homology"/>
<protein>
    <recommendedName>
        <fullName evidence="6 19">Phosphatidylcholine synthase</fullName>
        <shortName evidence="19">PC synthase</shortName>
        <shortName evidence="19">PCS</shortName>
        <ecNumber evidence="5 19">2.7.8.24</ecNumber>
    </recommendedName>
    <alternativeName>
        <fullName evidence="18 19">CDP-diglyceride-choline O-phosphatidyltransferase</fullName>
    </alternativeName>
</protein>
<evidence type="ECO:0000313" key="22">
    <source>
        <dbReference type="Proteomes" id="UP000292781"/>
    </source>
</evidence>
<keyword evidence="22" id="KW-1185">Reference proteome</keyword>
<feature type="transmembrane region" description="Helical" evidence="20">
    <location>
        <begin position="44"/>
        <end position="64"/>
    </location>
</feature>
<keyword evidence="14 19" id="KW-0472">Membrane</keyword>
<keyword evidence="8 19" id="KW-0444">Lipid biosynthesis</keyword>